<evidence type="ECO:0000313" key="2">
    <source>
        <dbReference type="Ensembl" id="ENSECAP00000068798.1"/>
    </source>
</evidence>
<feature type="region of interest" description="Disordered" evidence="1">
    <location>
        <begin position="21"/>
        <end position="40"/>
    </location>
</feature>
<feature type="region of interest" description="Disordered" evidence="1">
    <location>
        <begin position="50"/>
        <end position="71"/>
    </location>
</feature>
<accession>A0A9L0S3T0</accession>
<dbReference type="InterPro" id="IPR013218">
    <property type="entry name" value="Dsn1/Mis13"/>
</dbReference>
<evidence type="ECO:0000313" key="3">
    <source>
        <dbReference type="Proteomes" id="UP000002281"/>
    </source>
</evidence>
<proteinExistence type="predicted"/>
<dbReference type="PANTHER" id="PTHR15742">
    <property type="entry name" value="GIRDIN"/>
    <property type="match status" value="1"/>
</dbReference>
<dbReference type="PANTHER" id="PTHR15742:SF1">
    <property type="entry name" value="PROTEIN SOGA1"/>
    <property type="match status" value="1"/>
</dbReference>
<dbReference type="Proteomes" id="UP000002281">
    <property type="component" value="Chromosome 22"/>
</dbReference>
<dbReference type="GO" id="GO:0051301">
    <property type="term" value="P:cell division"/>
    <property type="evidence" value="ECO:0007669"/>
    <property type="project" value="InterPro"/>
</dbReference>
<dbReference type="GeneTree" id="ENSGT00950000182982"/>
<feature type="region of interest" description="Disordered" evidence="1">
    <location>
        <begin position="326"/>
        <end position="380"/>
    </location>
</feature>
<name>A0A9L0S3T0_HORSE</name>
<feature type="compositionally biased region" description="Low complexity" evidence="1">
    <location>
        <begin position="58"/>
        <end position="71"/>
    </location>
</feature>
<feature type="compositionally biased region" description="Polar residues" evidence="1">
    <location>
        <begin position="353"/>
        <end position="370"/>
    </location>
</feature>
<reference evidence="2" key="3">
    <citation type="submission" date="2025-09" db="UniProtKB">
        <authorList>
            <consortium name="Ensembl"/>
        </authorList>
    </citation>
    <scope>IDENTIFICATION</scope>
    <source>
        <strain evidence="2">Thoroughbred</strain>
    </source>
</reference>
<reference evidence="2" key="2">
    <citation type="submission" date="2025-08" db="UniProtKB">
        <authorList>
            <consortium name="Ensembl"/>
        </authorList>
    </citation>
    <scope>IDENTIFICATION</scope>
    <source>
        <strain evidence="2">Thoroughbred</strain>
    </source>
</reference>
<organism evidence="2 3">
    <name type="scientific">Equus caballus</name>
    <name type="common">Horse</name>
    <dbReference type="NCBI Taxonomy" id="9796"/>
    <lineage>
        <taxon>Eukaryota</taxon>
        <taxon>Metazoa</taxon>
        <taxon>Chordata</taxon>
        <taxon>Craniata</taxon>
        <taxon>Vertebrata</taxon>
        <taxon>Euteleostomi</taxon>
        <taxon>Mammalia</taxon>
        <taxon>Eutheria</taxon>
        <taxon>Laurasiatheria</taxon>
        <taxon>Perissodactyla</taxon>
        <taxon>Equidae</taxon>
        <taxon>Equus</taxon>
    </lineage>
</organism>
<dbReference type="GO" id="GO:0000444">
    <property type="term" value="C:MIS12/MIND type complex"/>
    <property type="evidence" value="ECO:0007669"/>
    <property type="project" value="InterPro"/>
</dbReference>
<dbReference type="Ensembl" id="ENSECAT00000136257.1">
    <property type="protein sequence ID" value="ENSECAP00000068798.1"/>
    <property type="gene ID" value="ENSECAG00000019507.4"/>
</dbReference>
<protein>
    <submittedName>
        <fullName evidence="2">Microtubule crosslinking factor 2</fullName>
    </submittedName>
</protein>
<sequence length="631" mass="69621">MSGNMSDDMKEITNCVRQAMRSGSLERKVKSTSSQTVGLASVGTQTIRTVSVGLQTDPPRSSLHSKSWSPRSSSLVSVRSKQISSSLDKVHSRIERPCCSPKYGSPKLQRRSVSKLDSAKDRSLWNLHQGKQNGSAWARSTTTRDSPVLRNINDGLSSLFSVVEHSGSTESVWKLGMSEARAKPEPPKYGIVQEFFRNVCGRAPSPTSTAGEESTKKPEPVSPASYHQPEGMARVLNKKAAKSGSSEEARLSVLPQVGKDGVPRDGDGATVLPNEGSPPRMTSVTRSETVEMLEEEPVMSKTQDHQLESDPNPVEVCGKSSASLEMTQGVSQERVHLGSSAKEGGSCDLSHQEGLQSTSLHLTPQEQSAPRQDRRQSWRRASMKEMNRRKSLLPFHQGITELSRSISVNLAESKRLGALLLSSFEFSVQKLEPFLRGTEGFSLESFRATASSLSEELKHFADQLESDGTLQKCFEDSREKASDLSLETSVAEMKEYITKFSLERQTWDQLLLRYQEEAEEIISRGPAEAKITEVGVGPTTCLGSSQSEILNTKPDYQKIVQNQNRVFDWMGLVMDELQGSVKQLRAFMDESSQCLQKVSVQLGKRSTQQLDPSPARKLLRLHPRNPPTALL</sequence>
<gene>
    <name evidence="2" type="primary">MTCL2</name>
</gene>
<feature type="region of interest" description="Disordered" evidence="1">
    <location>
        <begin position="202"/>
        <end position="285"/>
    </location>
</feature>
<dbReference type="Pfam" id="PF08202">
    <property type="entry name" value="MIS13"/>
    <property type="match status" value="1"/>
</dbReference>
<dbReference type="AlphaFoldDB" id="A0A9L0S3T0"/>
<dbReference type="InterPro" id="IPR049885">
    <property type="entry name" value="MTCL1-3"/>
</dbReference>
<feature type="compositionally biased region" description="Polar residues" evidence="1">
    <location>
        <begin position="31"/>
        <end position="40"/>
    </location>
</feature>
<reference evidence="2 3" key="1">
    <citation type="journal article" date="2009" name="Science">
        <title>Genome sequence, comparative analysis, and population genetics of the domestic horse.</title>
        <authorList>
            <consortium name="Broad Institute Genome Sequencing Platform"/>
            <consortium name="Broad Institute Whole Genome Assembly Team"/>
            <person name="Wade C.M."/>
            <person name="Giulotto E."/>
            <person name="Sigurdsson S."/>
            <person name="Zoli M."/>
            <person name="Gnerre S."/>
            <person name="Imsland F."/>
            <person name="Lear T.L."/>
            <person name="Adelson D.L."/>
            <person name="Bailey E."/>
            <person name="Bellone R.R."/>
            <person name="Bloecker H."/>
            <person name="Distl O."/>
            <person name="Edgar R.C."/>
            <person name="Garber M."/>
            <person name="Leeb T."/>
            <person name="Mauceli E."/>
            <person name="MacLeod J.N."/>
            <person name="Penedo M.C.T."/>
            <person name="Raison J.M."/>
            <person name="Sharpe T."/>
            <person name="Vogel J."/>
            <person name="Andersson L."/>
            <person name="Antczak D.F."/>
            <person name="Biagi T."/>
            <person name="Binns M.M."/>
            <person name="Chowdhary B.P."/>
            <person name="Coleman S.J."/>
            <person name="Della Valle G."/>
            <person name="Fryc S."/>
            <person name="Guerin G."/>
            <person name="Hasegawa T."/>
            <person name="Hill E.W."/>
            <person name="Jurka J."/>
            <person name="Kiialainen A."/>
            <person name="Lindgren G."/>
            <person name="Liu J."/>
            <person name="Magnani E."/>
            <person name="Mickelson J.R."/>
            <person name="Murray J."/>
            <person name="Nergadze S.G."/>
            <person name="Onofrio R."/>
            <person name="Pedroni S."/>
            <person name="Piras M.F."/>
            <person name="Raudsepp T."/>
            <person name="Rocchi M."/>
            <person name="Roeed K.H."/>
            <person name="Ryder O.A."/>
            <person name="Searle S."/>
            <person name="Skow L."/>
            <person name="Swinburne J.E."/>
            <person name="Syvaenen A.C."/>
            <person name="Tozaki T."/>
            <person name="Valberg S.J."/>
            <person name="Vaudin M."/>
            <person name="White J.R."/>
            <person name="Zody M.C."/>
            <person name="Lander E.S."/>
            <person name="Lindblad-Toh K."/>
        </authorList>
    </citation>
    <scope>NUCLEOTIDE SEQUENCE [LARGE SCALE GENOMIC DNA]</scope>
    <source>
        <strain evidence="2 3">Thoroughbred</strain>
    </source>
</reference>
<feature type="compositionally biased region" description="Basic and acidic residues" evidence="1">
    <location>
        <begin position="371"/>
        <end position="380"/>
    </location>
</feature>
<keyword evidence="3" id="KW-1185">Reference proteome</keyword>
<evidence type="ECO:0000256" key="1">
    <source>
        <dbReference type="SAM" id="MobiDB-lite"/>
    </source>
</evidence>
<dbReference type="GO" id="GO:0007059">
    <property type="term" value="P:chromosome segregation"/>
    <property type="evidence" value="ECO:0007669"/>
    <property type="project" value="InterPro"/>
</dbReference>